<evidence type="ECO:0000313" key="8">
    <source>
        <dbReference type="EMBL" id="QIL01829.1"/>
    </source>
</evidence>
<evidence type="ECO:0000256" key="3">
    <source>
        <dbReference type="ARBA" id="ARBA00023082"/>
    </source>
</evidence>
<proteinExistence type="inferred from homology"/>
<keyword evidence="5" id="KW-0804">Transcription</keyword>
<dbReference type="Proteomes" id="UP000502502">
    <property type="component" value="Chromosome"/>
</dbReference>
<keyword evidence="4" id="KW-0238">DNA-binding</keyword>
<organism evidence="8 9">
    <name type="scientific">Sphingomonas sinipercae</name>
    <dbReference type="NCBI Taxonomy" id="2714944"/>
    <lineage>
        <taxon>Bacteria</taxon>
        <taxon>Pseudomonadati</taxon>
        <taxon>Pseudomonadota</taxon>
        <taxon>Alphaproteobacteria</taxon>
        <taxon>Sphingomonadales</taxon>
        <taxon>Sphingomonadaceae</taxon>
        <taxon>Sphingomonas</taxon>
    </lineage>
</organism>
<evidence type="ECO:0000259" key="6">
    <source>
        <dbReference type="Pfam" id="PF04542"/>
    </source>
</evidence>
<dbReference type="CDD" id="cd06171">
    <property type="entry name" value="Sigma70_r4"/>
    <property type="match status" value="1"/>
</dbReference>
<sequence length="165" mass="17624">MANRAARGDSAAFTVLVRRYERRVRAFLMRLSRGEGADDLAQEVFLIAWRKAAAFQGMGSYEGWLLKIAWRQFLSRVRATRQEQGMELADGGSGAADPTVGLDIGRALGGLTADERAAALLCLGEGYSHSEAARILDVPLGTLKSIVARARSKLAANLGGTGDDG</sequence>
<evidence type="ECO:0000256" key="5">
    <source>
        <dbReference type="ARBA" id="ARBA00023163"/>
    </source>
</evidence>
<keyword evidence="9" id="KW-1185">Reference proteome</keyword>
<dbReference type="PANTHER" id="PTHR43133">
    <property type="entry name" value="RNA POLYMERASE ECF-TYPE SIGMA FACTO"/>
    <property type="match status" value="1"/>
</dbReference>
<evidence type="ECO:0000256" key="1">
    <source>
        <dbReference type="ARBA" id="ARBA00010641"/>
    </source>
</evidence>
<dbReference type="Pfam" id="PF08281">
    <property type="entry name" value="Sigma70_r4_2"/>
    <property type="match status" value="1"/>
</dbReference>
<accession>A0A6G7ZLN4</accession>
<dbReference type="InterPro" id="IPR013324">
    <property type="entry name" value="RNA_pol_sigma_r3/r4-like"/>
</dbReference>
<keyword evidence="2" id="KW-0805">Transcription regulation</keyword>
<dbReference type="RefSeq" id="WP_166092797.1">
    <property type="nucleotide sequence ID" value="NZ_CP049871.1"/>
</dbReference>
<feature type="domain" description="RNA polymerase sigma-70 region 2" evidence="6">
    <location>
        <begin position="16"/>
        <end position="81"/>
    </location>
</feature>
<name>A0A6G7ZLN4_9SPHN</name>
<dbReference type="InterPro" id="IPR013325">
    <property type="entry name" value="RNA_pol_sigma_r2"/>
</dbReference>
<dbReference type="PANTHER" id="PTHR43133:SF8">
    <property type="entry name" value="RNA POLYMERASE SIGMA FACTOR HI_1459-RELATED"/>
    <property type="match status" value="1"/>
</dbReference>
<dbReference type="InterPro" id="IPR039425">
    <property type="entry name" value="RNA_pol_sigma-70-like"/>
</dbReference>
<dbReference type="SUPFAM" id="SSF88946">
    <property type="entry name" value="Sigma2 domain of RNA polymerase sigma factors"/>
    <property type="match status" value="1"/>
</dbReference>
<dbReference type="InterPro" id="IPR007627">
    <property type="entry name" value="RNA_pol_sigma70_r2"/>
</dbReference>
<dbReference type="KEGG" id="ssin:G7078_02855"/>
<dbReference type="Gene3D" id="1.10.10.10">
    <property type="entry name" value="Winged helix-like DNA-binding domain superfamily/Winged helix DNA-binding domain"/>
    <property type="match status" value="1"/>
</dbReference>
<dbReference type="InterPro" id="IPR036388">
    <property type="entry name" value="WH-like_DNA-bd_sf"/>
</dbReference>
<evidence type="ECO:0000256" key="4">
    <source>
        <dbReference type="ARBA" id="ARBA00023125"/>
    </source>
</evidence>
<evidence type="ECO:0000256" key="2">
    <source>
        <dbReference type="ARBA" id="ARBA00023015"/>
    </source>
</evidence>
<dbReference type="GO" id="GO:0016987">
    <property type="term" value="F:sigma factor activity"/>
    <property type="evidence" value="ECO:0007669"/>
    <property type="project" value="UniProtKB-KW"/>
</dbReference>
<dbReference type="GO" id="GO:0003677">
    <property type="term" value="F:DNA binding"/>
    <property type="evidence" value="ECO:0007669"/>
    <property type="project" value="UniProtKB-KW"/>
</dbReference>
<dbReference type="GO" id="GO:0006352">
    <property type="term" value="P:DNA-templated transcription initiation"/>
    <property type="evidence" value="ECO:0007669"/>
    <property type="project" value="InterPro"/>
</dbReference>
<dbReference type="Pfam" id="PF04542">
    <property type="entry name" value="Sigma70_r2"/>
    <property type="match status" value="1"/>
</dbReference>
<dbReference type="Gene3D" id="1.10.1740.10">
    <property type="match status" value="1"/>
</dbReference>
<dbReference type="AlphaFoldDB" id="A0A6G7ZLN4"/>
<dbReference type="SUPFAM" id="SSF88659">
    <property type="entry name" value="Sigma3 and sigma4 domains of RNA polymerase sigma factors"/>
    <property type="match status" value="1"/>
</dbReference>
<feature type="domain" description="RNA polymerase sigma factor 70 region 4 type 2" evidence="7">
    <location>
        <begin position="103"/>
        <end position="154"/>
    </location>
</feature>
<dbReference type="InterPro" id="IPR013249">
    <property type="entry name" value="RNA_pol_sigma70_r4_t2"/>
</dbReference>
<keyword evidence="3" id="KW-0731">Sigma factor</keyword>
<comment type="similarity">
    <text evidence="1">Belongs to the sigma-70 factor family. ECF subfamily.</text>
</comment>
<reference evidence="8 9" key="1">
    <citation type="submission" date="2020-03" db="EMBL/GenBank/DDBJ databases">
        <title>Sphingomonas sp. nov., isolated from fish.</title>
        <authorList>
            <person name="Hyun D.-W."/>
            <person name="Bae J.-W."/>
        </authorList>
    </citation>
    <scope>NUCLEOTIDE SEQUENCE [LARGE SCALE GENOMIC DNA]</scope>
    <source>
        <strain evidence="8 9">HDW15C</strain>
    </source>
</reference>
<gene>
    <name evidence="8" type="ORF">G7078_02855</name>
</gene>
<protein>
    <submittedName>
        <fullName evidence="8">RNA polymerase sigma factor</fullName>
    </submittedName>
</protein>
<evidence type="ECO:0000313" key="9">
    <source>
        <dbReference type="Proteomes" id="UP000502502"/>
    </source>
</evidence>
<dbReference type="EMBL" id="CP049871">
    <property type="protein sequence ID" value="QIL01829.1"/>
    <property type="molecule type" value="Genomic_DNA"/>
</dbReference>
<evidence type="ECO:0000259" key="7">
    <source>
        <dbReference type="Pfam" id="PF08281"/>
    </source>
</evidence>